<dbReference type="InterPro" id="IPR016156">
    <property type="entry name" value="FAD/NAD-linked_Rdtase_dimer_sf"/>
</dbReference>
<evidence type="ECO:0000256" key="5">
    <source>
        <dbReference type="ARBA" id="ARBA00022857"/>
    </source>
</evidence>
<evidence type="ECO:0000256" key="12">
    <source>
        <dbReference type="RuleBase" id="RU003691"/>
    </source>
</evidence>
<dbReference type="AlphaFoldDB" id="A0A1X7TVJ5"/>
<dbReference type="InterPro" id="IPR001100">
    <property type="entry name" value="Pyr_nuc-diS_OxRdtase"/>
</dbReference>
<dbReference type="EnsemblMetazoa" id="Aqu2.1.19237_001">
    <property type="protein sequence ID" value="Aqu2.1.19237_001"/>
    <property type="gene ID" value="Aqu2.1.19237"/>
</dbReference>
<dbReference type="GO" id="GO:0004362">
    <property type="term" value="F:glutathione-disulfide reductase (NADPH) activity"/>
    <property type="evidence" value="ECO:0007669"/>
    <property type="project" value="TreeGrafter"/>
</dbReference>
<evidence type="ECO:0000256" key="3">
    <source>
        <dbReference type="ARBA" id="ARBA00022630"/>
    </source>
</evidence>
<gene>
    <name evidence="15" type="primary">100638438</name>
</gene>
<evidence type="ECO:0000259" key="13">
    <source>
        <dbReference type="Pfam" id="PF02852"/>
    </source>
</evidence>
<keyword evidence="4 10" id="KW-0274">FAD</keyword>
<feature type="disulfide bond" description="Redox-active" evidence="11">
    <location>
        <begin position="91"/>
        <end position="96"/>
    </location>
</feature>
<evidence type="ECO:0000256" key="4">
    <source>
        <dbReference type="ARBA" id="ARBA00022827"/>
    </source>
</evidence>
<dbReference type="GO" id="GO:0005829">
    <property type="term" value="C:cytosol"/>
    <property type="evidence" value="ECO:0007669"/>
    <property type="project" value="TreeGrafter"/>
</dbReference>
<dbReference type="InterPro" id="IPR004099">
    <property type="entry name" value="Pyr_nucl-diS_OxRdtase_dimer"/>
</dbReference>
<feature type="binding site" evidence="10">
    <location>
        <position position="337"/>
    </location>
    <ligand>
        <name>NAD(+)</name>
        <dbReference type="ChEBI" id="CHEBI:57540"/>
    </ligand>
</feature>
<protein>
    <recommendedName>
        <fullName evidence="2">thioredoxin-disulfide reductase (NADPH)</fullName>
        <ecNumber evidence="2">1.8.1.9</ecNumber>
    </recommendedName>
</protein>
<feature type="binding site" evidence="10">
    <location>
        <position position="379"/>
    </location>
    <ligand>
        <name>FAD</name>
        <dbReference type="ChEBI" id="CHEBI:57692"/>
    </ligand>
</feature>
<keyword evidence="5" id="KW-0521">NADP</keyword>
<name>A0A1X7TVJ5_AMPQE</name>
<evidence type="ECO:0000313" key="16">
    <source>
        <dbReference type="Proteomes" id="UP000007879"/>
    </source>
</evidence>
<evidence type="ECO:0000256" key="7">
    <source>
        <dbReference type="ARBA" id="ARBA00023157"/>
    </source>
</evidence>
<reference evidence="15" key="2">
    <citation type="submission" date="2017-05" db="UniProtKB">
        <authorList>
            <consortium name="EnsemblMetazoa"/>
        </authorList>
    </citation>
    <scope>IDENTIFICATION</scope>
</reference>
<evidence type="ECO:0000256" key="11">
    <source>
        <dbReference type="PIRSR" id="PIRSR000350-4"/>
    </source>
</evidence>
<dbReference type="SUPFAM" id="SSF55424">
    <property type="entry name" value="FAD/NAD-linked reductases, dimerisation (C-terminal) domain"/>
    <property type="match status" value="1"/>
</dbReference>
<dbReference type="PANTHER" id="PTHR42737">
    <property type="entry name" value="GLUTATHIONE REDUCTASE"/>
    <property type="match status" value="1"/>
</dbReference>
<keyword evidence="10" id="KW-0520">NAD</keyword>
<dbReference type="GO" id="GO:0006749">
    <property type="term" value="P:glutathione metabolic process"/>
    <property type="evidence" value="ECO:0007669"/>
    <property type="project" value="TreeGrafter"/>
</dbReference>
<proteinExistence type="inferred from homology"/>
<evidence type="ECO:0000259" key="14">
    <source>
        <dbReference type="Pfam" id="PF07992"/>
    </source>
</evidence>
<dbReference type="FunFam" id="3.50.50.60:FF:000190">
    <property type="entry name" value="Thioredoxin reductase"/>
    <property type="match status" value="1"/>
</dbReference>
<dbReference type="GO" id="GO:0005739">
    <property type="term" value="C:mitochondrion"/>
    <property type="evidence" value="ECO:0007669"/>
    <property type="project" value="TreeGrafter"/>
</dbReference>
<feature type="active site" description="Proton acceptor" evidence="9">
    <location>
        <position position="518"/>
    </location>
</feature>
<dbReference type="InterPro" id="IPR046952">
    <property type="entry name" value="GSHR/TRXR-like"/>
</dbReference>
<dbReference type="Pfam" id="PF02852">
    <property type="entry name" value="Pyr_redox_dim"/>
    <property type="match status" value="1"/>
</dbReference>
<dbReference type="Gene3D" id="3.30.390.30">
    <property type="match status" value="1"/>
</dbReference>
<dbReference type="FunFam" id="3.30.390.30:FF:000004">
    <property type="entry name" value="Thioredoxin reductase 1, cytoplasmic"/>
    <property type="match status" value="1"/>
</dbReference>
<keyword evidence="16" id="KW-1185">Reference proteome</keyword>
<dbReference type="KEGG" id="aqu:100638438"/>
<dbReference type="Proteomes" id="UP000007879">
    <property type="component" value="Unassembled WGS sequence"/>
</dbReference>
<dbReference type="Gene3D" id="3.50.50.60">
    <property type="entry name" value="FAD/NAD(P)-binding domain"/>
    <property type="match status" value="2"/>
</dbReference>
<evidence type="ECO:0000256" key="1">
    <source>
        <dbReference type="ARBA" id="ARBA00007532"/>
    </source>
</evidence>
<comment type="similarity">
    <text evidence="1 12">Belongs to the class-I pyridine nucleotide-disulfide oxidoreductase family.</text>
</comment>
<dbReference type="InterPro" id="IPR036188">
    <property type="entry name" value="FAD/NAD-bd_sf"/>
</dbReference>
<organism evidence="15">
    <name type="scientific">Amphimedon queenslandica</name>
    <name type="common">Sponge</name>
    <dbReference type="NCBI Taxonomy" id="400682"/>
    <lineage>
        <taxon>Eukaryota</taxon>
        <taxon>Metazoa</taxon>
        <taxon>Porifera</taxon>
        <taxon>Demospongiae</taxon>
        <taxon>Heteroscleromorpha</taxon>
        <taxon>Haplosclerida</taxon>
        <taxon>Niphatidae</taxon>
        <taxon>Amphimedon</taxon>
    </lineage>
</organism>
<dbReference type="EnsemblMetazoa" id="XM_003389659.3">
    <property type="protein sequence ID" value="XP_003389707.2"/>
    <property type="gene ID" value="LOC100638438"/>
</dbReference>
<dbReference type="GO" id="GO:0045454">
    <property type="term" value="P:cell redox homeostasis"/>
    <property type="evidence" value="ECO:0007669"/>
    <property type="project" value="InterPro"/>
</dbReference>
<dbReference type="SUPFAM" id="SSF51905">
    <property type="entry name" value="FAD/NAD(P)-binding domain"/>
    <property type="match status" value="1"/>
</dbReference>
<evidence type="ECO:0000256" key="9">
    <source>
        <dbReference type="PIRSR" id="PIRSR000350-2"/>
    </source>
</evidence>
<feature type="binding site" evidence="10">
    <location>
        <position position="100"/>
    </location>
    <ligand>
        <name>FAD</name>
        <dbReference type="ChEBI" id="CHEBI:57692"/>
    </ligand>
</feature>
<dbReference type="Pfam" id="PF07992">
    <property type="entry name" value="Pyr_redox_2"/>
    <property type="match status" value="1"/>
</dbReference>
<dbReference type="EC" id="1.8.1.9" evidence="2"/>
<dbReference type="PIRSF" id="PIRSF000350">
    <property type="entry name" value="Mercury_reductase_MerA"/>
    <property type="match status" value="1"/>
</dbReference>
<dbReference type="InterPro" id="IPR006338">
    <property type="entry name" value="Thioredoxin/glutathione_Rdtase"/>
</dbReference>
<feature type="domain" description="Pyridine nucleotide-disulphide oxidoreductase dimerisation" evidence="13">
    <location>
        <begin position="415"/>
        <end position="527"/>
    </location>
</feature>
<accession>A0A1X7TVJ5</accession>
<dbReference type="GO" id="GO:0050660">
    <property type="term" value="F:flavin adenine dinucleotide binding"/>
    <property type="evidence" value="ECO:0007669"/>
    <property type="project" value="InterPro"/>
</dbReference>
<dbReference type="STRING" id="400682.A0A1X7TVJ5"/>
<feature type="binding site" evidence="10">
    <location>
        <position position="168"/>
    </location>
    <ligand>
        <name>FAD</name>
        <dbReference type="ChEBI" id="CHEBI:57692"/>
    </ligand>
</feature>
<evidence type="ECO:0000256" key="8">
    <source>
        <dbReference type="ARBA" id="ARBA00023284"/>
    </source>
</evidence>
<dbReference type="InParanoid" id="A0A1X7TVJ5"/>
<keyword evidence="8 12" id="KW-0676">Redox-active center</keyword>
<evidence type="ECO:0000256" key="6">
    <source>
        <dbReference type="ARBA" id="ARBA00023002"/>
    </source>
</evidence>
<dbReference type="PANTHER" id="PTHR42737:SF7">
    <property type="entry name" value="THIOREDOXIN-DISULFIDE REDUCTASE"/>
    <property type="match status" value="1"/>
</dbReference>
<keyword evidence="7" id="KW-1015">Disulfide bond</keyword>
<feature type="domain" description="FAD/NAD(P)-binding" evidence="14">
    <location>
        <begin position="45"/>
        <end position="395"/>
    </location>
</feature>
<keyword evidence="10" id="KW-0547">Nucleotide-binding</keyword>
<dbReference type="OrthoDB" id="5956163at2759"/>
<dbReference type="PRINTS" id="PR00411">
    <property type="entry name" value="PNDRDTASEI"/>
</dbReference>
<evidence type="ECO:0000256" key="10">
    <source>
        <dbReference type="PIRSR" id="PIRSR000350-3"/>
    </source>
</evidence>
<dbReference type="NCBIfam" id="TIGR01438">
    <property type="entry name" value="TGR"/>
    <property type="match status" value="1"/>
</dbReference>
<evidence type="ECO:0000256" key="2">
    <source>
        <dbReference type="ARBA" id="ARBA00012610"/>
    </source>
</evidence>
<dbReference type="GO" id="GO:0034599">
    <property type="term" value="P:cellular response to oxidative stress"/>
    <property type="evidence" value="ECO:0007669"/>
    <property type="project" value="TreeGrafter"/>
</dbReference>
<keyword evidence="3 12" id="KW-0285">Flavoprotein</keyword>
<comment type="cofactor">
    <cofactor evidence="10">
        <name>FAD</name>
        <dbReference type="ChEBI" id="CHEBI:57692"/>
    </cofactor>
    <text evidence="10">Binds 1 FAD per subunit.</text>
</comment>
<dbReference type="PROSITE" id="PS00076">
    <property type="entry name" value="PYRIDINE_REDOX_1"/>
    <property type="match status" value="1"/>
</dbReference>
<dbReference type="PRINTS" id="PR00368">
    <property type="entry name" value="FADPNR"/>
</dbReference>
<reference evidence="16" key="1">
    <citation type="journal article" date="2010" name="Nature">
        <title>The Amphimedon queenslandica genome and the evolution of animal complexity.</title>
        <authorList>
            <person name="Srivastava M."/>
            <person name="Simakov O."/>
            <person name="Chapman J."/>
            <person name="Fahey B."/>
            <person name="Gauthier M.E."/>
            <person name="Mitros T."/>
            <person name="Richards G.S."/>
            <person name="Conaco C."/>
            <person name="Dacre M."/>
            <person name="Hellsten U."/>
            <person name="Larroux C."/>
            <person name="Putnam N.H."/>
            <person name="Stanke M."/>
            <person name="Adamska M."/>
            <person name="Darling A."/>
            <person name="Degnan S.M."/>
            <person name="Oakley T.H."/>
            <person name="Plachetzki D.C."/>
            <person name="Zhai Y."/>
            <person name="Adamski M."/>
            <person name="Calcino A."/>
            <person name="Cummins S.F."/>
            <person name="Goodstein D.M."/>
            <person name="Harris C."/>
            <person name="Jackson D.J."/>
            <person name="Leys S.P."/>
            <person name="Shu S."/>
            <person name="Woodcroft B.J."/>
            <person name="Vervoort M."/>
            <person name="Kosik K.S."/>
            <person name="Manning G."/>
            <person name="Degnan B.M."/>
            <person name="Rokhsar D.S."/>
        </authorList>
    </citation>
    <scope>NUCLEOTIDE SEQUENCE [LARGE SCALE GENOMIC DNA]</scope>
</reference>
<dbReference type="InterPro" id="IPR023753">
    <property type="entry name" value="FAD/NAD-binding_dom"/>
</dbReference>
<sequence>MNKMASLSSKKTGFLSSLSYQVRHLTMSRANCNIINSNNNSNKYYDLVVIGGGSGGLACSKEASQLGKKVAVLDYVSPSPQGTSWGLGGTCVNVGCIPKKLMHQASLIHSAVQDSYSYGWMDSNNASLNVTHDWNLLVDNVRNHILSLNWGHRVQLKEKKVDYYNCFGRFVDNHTIEATDKNGKKMSLSADNIVIAVGGRPAFPDQVPGAREFGISSDDIFFLKEPPGKTLVVGASYVALECAGFLNGLGYETSVMIRSQPLKAFDEHLSKLVLDHMEAEGVEFLRDSTPLRVDRIINESGKTELQVSYSTRTDNSNNNGSQEMHKVAVDTVLFATGRRAATTDLKLDILGIQTDVSTCQIPVDDNDATSLPNVFVIGDAALGRPELTPVAIMSGKLLAKRLYSNSSELMDYKMVPTTVFTPLEYGAIGFTERQAIDQFGEENVEVFHAFYKPLEYYLPFRNSNQCYIKVVCAATEGRERVVGLHMTGPNAGEVVQGFAVAIKRGITMRDIQSTVGIHPTVAEEVVKLHITKSSGEDPTVTAC</sequence>
<feature type="binding site" evidence="10">
    <location>
        <begin position="234"/>
        <end position="241"/>
    </location>
    <ligand>
        <name>NAD(+)</name>
        <dbReference type="ChEBI" id="CHEBI:57540"/>
    </ligand>
</feature>
<keyword evidence="6 12" id="KW-0560">Oxidoreductase</keyword>
<evidence type="ECO:0000313" key="15">
    <source>
        <dbReference type="EnsemblMetazoa" id="Aqu2.1.19237_001"/>
    </source>
</evidence>
<dbReference type="GO" id="GO:0004791">
    <property type="term" value="F:thioredoxin-disulfide reductase (NADPH) activity"/>
    <property type="evidence" value="ECO:0007669"/>
    <property type="project" value="UniProtKB-EC"/>
</dbReference>
<dbReference type="InterPro" id="IPR012999">
    <property type="entry name" value="Pyr_OxRdtase_I_AS"/>
</dbReference>